<reference evidence="2" key="1">
    <citation type="submission" date="2014-07" db="EMBL/GenBank/DDBJ databases">
        <authorList>
            <person name="Martin A.A"/>
            <person name="De Silva N."/>
        </authorList>
    </citation>
    <scope>NUCLEOTIDE SEQUENCE</scope>
</reference>
<evidence type="ECO:0000313" key="2">
    <source>
        <dbReference type="Proteomes" id="UP000035680"/>
    </source>
</evidence>
<feature type="region of interest" description="Disordered" evidence="1">
    <location>
        <begin position="1"/>
        <end position="21"/>
    </location>
</feature>
<protein>
    <submittedName>
        <fullName evidence="3">Rb_C domain-containing protein</fullName>
    </submittedName>
</protein>
<dbReference type="Proteomes" id="UP000035680">
    <property type="component" value="Unassembled WGS sequence"/>
</dbReference>
<evidence type="ECO:0000256" key="1">
    <source>
        <dbReference type="SAM" id="MobiDB-lite"/>
    </source>
</evidence>
<dbReference type="AlphaFoldDB" id="A0A0K0EYE3"/>
<name>A0A0K0EYE3_STRVS</name>
<evidence type="ECO:0000313" key="3">
    <source>
        <dbReference type="WBParaSite" id="SVE_0155100.1"/>
    </source>
</evidence>
<reference evidence="3" key="2">
    <citation type="submission" date="2015-08" db="UniProtKB">
        <authorList>
            <consortium name="WormBaseParasite"/>
        </authorList>
    </citation>
    <scope>IDENTIFICATION</scope>
</reference>
<proteinExistence type="predicted"/>
<dbReference type="WBParaSite" id="SVE_0155100.1">
    <property type="protein sequence ID" value="SVE_0155100.1"/>
    <property type="gene ID" value="SVE_0155100"/>
</dbReference>
<sequence length="166" mass="19454">MVLTRGRSALRKIKNEKEESSPVEFISHIPECVALQKKLEELKEQQKYLRSILSQDDNKVKIPKTPKEGSIDVSTVLLAQQDNNLHGIDMKKKNILKENTEKVERERGERTKQVIEIRRSKEQDREKMLKVEEENQFEGEGIDTVWDRTIVDKSYGEIEMIYETPK</sequence>
<keyword evidence="2" id="KW-1185">Reference proteome</keyword>
<organism evidence="2 3">
    <name type="scientific">Strongyloides venezuelensis</name>
    <name type="common">Threadworm</name>
    <dbReference type="NCBI Taxonomy" id="75913"/>
    <lineage>
        <taxon>Eukaryota</taxon>
        <taxon>Metazoa</taxon>
        <taxon>Ecdysozoa</taxon>
        <taxon>Nematoda</taxon>
        <taxon>Chromadorea</taxon>
        <taxon>Rhabditida</taxon>
        <taxon>Tylenchina</taxon>
        <taxon>Panagrolaimomorpha</taxon>
        <taxon>Strongyloidoidea</taxon>
        <taxon>Strongyloididae</taxon>
        <taxon>Strongyloides</taxon>
    </lineage>
</organism>
<accession>A0A0K0EYE3</accession>